<evidence type="ECO:0000256" key="2">
    <source>
        <dbReference type="ARBA" id="ARBA00022703"/>
    </source>
</evidence>
<evidence type="ECO:0000256" key="1">
    <source>
        <dbReference type="ARBA" id="ARBA00009458"/>
    </source>
</evidence>
<dbReference type="AlphaFoldDB" id="A0A9D4HIG0"/>
<keyword evidence="5" id="KW-1185">Reference proteome</keyword>
<dbReference type="Pfam" id="PF00452">
    <property type="entry name" value="Bcl-2"/>
    <property type="match status" value="1"/>
</dbReference>
<reference evidence="4" key="1">
    <citation type="journal article" date="2019" name="bioRxiv">
        <title>The Genome of the Zebra Mussel, Dreissena polymorpha: A Resource for Invasive Species Research.</title>
        <authorList>
            <person name="McCartney M.A."/>
            <person name="Auch B."/>
            <person name="Kono T."/>
            <person name="Mallez S."/>
            <person name="Zhang Y."/>
            <person name="Obille A."/>
            <person name="Becker A."/>
            <person name="Abrahante J.E."/>
            <person name="Garbe J."/>
            <person name="Badalamenti J.P."/>
            <person name="Herman A."/>
            <person name="Mangelson H."/>
            <person name="Liachko I."/>
            <person name="Sullivan S."/>
            <person name="Sone E.D."/>
            <person name="Koren S."/>
            <person name="Silverstein K.A.T."/>
            <person name="Beckman K.B."/>
            <person name="Gohl D.M."/>
        </authorList>
    </citation>
    <scope>NUCLEOTIDE SEQUENCE</scope>
    <source>
        <strain evidence="4">Duluth1</strain>
        <tissue evidence="4">Whole animal</tissue>
    </source>
</reference>
<dbReference type="InterPro" id="IPR002475">
    <property type="entry name" value="Bcl2-like"/>
</dbReference>
<comment type="caution">
    <text evidence="4">The sequence shown here is derived from an EMBL/GenBank/DDBJ whole genome shotgun (WGS) entry which is preliminary data.</text>
</comment>
<dbReference type="Gene3D" id="1.10.437.10">
    <property type="entry name" value="Blc2-like"/>
    <property type="match status" value="1"/>
</dbReference>
<keyword evidence="2" id="KW-0053">Apoptosis</keyword>
<proteinExistence type="inferred from homology"/>
<dbReference type="OrthoDB" id="6021377at2759"/>
<comment type="similarity">
    <text evidence="1">Belongs to the Bcl-2 family.</text>
</comment>
<dbReference type="Proteomes" id="UP000828390">
    <property type="component" value="Unassembled WGS sequence"/>
</dbReference>
<dbReference type="PANTHER" id="PTHR11256">
    <property type="entry name" value="BCL-2 RELATED"/>
    <property type="match status" value="1"/>
</dbReference>
<dbReference type="GO" id="GO:0008630">
    <property type="term" value="P:intrinsic apoptotic signaling pathway in response to DNA damage"/>
    <property type="evidence" value="ECO:0007669"/>
    <property type="project" value="TreeGrafter"/>
</dbReference>
<protein>
    <recommendedName>
        <fullName evidence="3">Bcl-2 Bcl-2 homology region 1-3 domain-containing protein</fullName>
    </recommendedName>
</protein>
<feature type="domain" description="Bcl-2 Bcl-2 homology region 1-3" evidence="3">
    <location>
        <begin position="46"/>
        <end position="143"/>
    </location>
</feature>
<organism evidence="4 5">
    <name type="scientific">Dreissena polymorpha</name>
    <name type="common">Zebra mussel</name>
    <name type="synonym">Mytilus polymorpha</name>
    <dbReference type="NCBI Taxonomy" id="45954"/>
    <lineage>
        <taxon>Eukaryota</taxon>
        <taxon>Metazoa</taxon>
        <taxon>Spiralia</taxon>
        <taxon>Lophotrochozoa</taxon>
        <taxon>Mollusca</taxon>
        <taxon>Bivalvia</taxon>
        <taxon>Autobranchia</taxon>
        <taxon>Heteroconchia</taxon>
        <taxon>Euheterodonta</taxon>
        <taxon>Imparidentia</taxon>
        <taxon>Neoheterodontei</taxon>
        <taxon>Myida</taxon>
        <taxon>Dreissenoidea</taxon>
        <taxon>Dreissenidae</taxon>
        <taxon>Dreissena</taxon>
    </lineage>
</organism>
<sequence>MGGNDNGLNAATILAYYIQYKANKFGVKSNSSPIRNFHKNNVTDAVVELCEEFEHRYAKSFGEMCKECASKNLAQEGYWSILSELLDTDLNWSRIIALFAFAGALSVDRMRSNCHGDVENIQDWTCKFMRKHVEQWVDKNNGWNGLIEFHNKPDEKQNGGWGSLFVSAFSAACLRVLLPNHC</sequence>
<reference evidence="4" key="2">
    <citation type="submission" date="2020-11" db="EMBL/GenBank/DDBJ databases">
        <authorList>
            <person name="McCartney M.A."/>
            <person name="Auch B."/>
            <person name="Kono T."/>
            <person name="Mallez S."/>
            <person name="Becker A."/>
            <person name="Gohl D.M."/>
            <person name="Silverstein K.A.T."/>
            <person name="Koren S."/>
            <person name="Bechman K.B."/>
            <person name="Herman A."/>
            <person name="Abrahante J.E."/>
            <person name="Garbe J."/>
        </authorList>
    </citation>
    <scope>NUCLEOTIDE SEQUENCE</scope>
    <source>
        <strain evidence="4">Duluth1</strain>
        <tissue evidence="4">Whole animal</tissue>
    </source>
</reference>
<dbReference type="InterPro" id="IPR026298">
    <property type="entry name" value="Bcl-2_fam"/>
</dbReference>
<dbReference type="GO" id="GO:0051400">
    <property type="term" value="F:BH domain binding"/>
    <property type="evidence" value="ECO:0007669"/>
    <property type="project" value="TreeGrafter"/>
</dbReference>
<evidence type="ECO:0000259" key="3">
    <source>
        <dbReference type="SMART" id="SM00337"/>
    </source>
</evidence>
<name>A0A9D4HIG0_DREPO</name>
<dbReference type="GO" id="GO:0097192">
    <property type="term" value="P:extrinsic apoptotic signaling pathway in absence of ligand"/>
    <property type="evidence" value="ECO:0007669"/>
    <property type="project" value="TreeGrafter"/>
</dbReference>
<accession>A0A9D4HIG0</accession>
<dbReference type="CDD" id="cd06845">
    <property type="entry name" value="Bcl-2_like"/>
    <property type="match status" value="1"/>
</dbReference>
<dbReference type="InterPro" id="IPR036834">
    <property type="entry name" value="Bcl-2-like_sf"/>
</dbReference>
<dbReference type="GO" id="GO:0001836">
    <property type="term" value="P:release of cytochrome c from mitochondria"/>
    <property type="evidence" value="ECO:0007669"/>
    <property type="project" value="TreeGrafter"/>
</dbReference>
<dbReference type="InterPro" id="IPR046371">
    <property type="entry name" value="Bcl-2_BH1-3"/>
</dbReference>
<dbReference type="GO" id="GO:0005741">
    <property type="term" value="C:mitochondrial outer membrane"/>
    <property type="evidence" value="ECO:0007669"/>
    <property type="project" value="TreeGrafter"/>
</dbReference>
<dbReference type="SMART" id="SM00337">
    <property type="entry name" value="BCL"/>
    <property type="match status" value="1"/>
</dbReference>
<dbReference type="EMBL" id="JAIWYP010000013">
    <property type="protein sequence ID" value="KAH3720365.1"/>
    <property type="molecule type" value="Genomic_DNA"/>
</dbReference>
<dbReference type="GO" id="GO:0042981">
    <property type="term" value="P:regulation of apoptotic process"/>
    <property type="evidence" value="ECO:0007669"/>
    <property type="project" value="InterPro"/>
</dbReference>
<dbReference type="SUPFAM" id="SSF56854">
    <property type="entry name" value="Bcl-2 inhibitors of programmed cell death"/>
    <property type="match status" value="1"/>
</dbReference>
<evidence type="ECO:0000313" key="5">
    <source>
        <dbReference type="Proteomes" id="UP000828390"/>
    </source>
</evidence>
<dbReference type="PRINTS" id="PR01862">
    <property type="entry name" value="BCL2FAMILY"/>
</dbReference>
<dbReference type="PROSITE" id="PS50062">
    <property type="entry name" value="BCL2_FAMILY"/>
    <property type="match status" value="1"/>
</dbReference>
<gene>
    <name evidence="4" type="ORF">DPMN_063262</name>
</gene>
<evidence type="ECO:0000313" key="4">
    <source>
        <dbReference type="EMBL" id="KAH3720365.1"/>
    </source>
</evidence>
<dbReference type="PANTHER" id="PTHR11256:SF50">
    <property type="entry name" value="APOPTOSIS REGULATOR CED-9"/>
    <property type="match status" value="1"/>
</dbReference>